<protein>
    <recommendedName>
        <fullName evidence="3">Sialidase domain-containing protein</fullName>
    </recommendedName>
</protein>
<organism evidence="1 2">
    <name type="scientific">Luteipulveratus halotolerans</name>
    <dbReference type="NCBI Taxonomy" id="1631356"/>
    <lineage>
        <taxon>Bacteria</taxon>
        <taxon>Bacillati</taxon>
        <taxon>Actinomycetota</taxon>
        <taxon>Actinomycetes</taxon>
        <taxon>Micrococcales</taxon>
        <taxon>Dermacoccaceae</taxon>
        <taxon>Luteipulveratus</taxon>
    </lineage>
</organism>
<dbReference type="CDD" id="cd15482">
    <property type="entry name" value="Sialidase_non-viral"/>
    <property type="match status" value="1"/>
</dbReference>
<evidence type="ECO:0000313" key="1">
    <source>
        <dbReference type="EMBL" id="KNX38108.1"/>
    </source>
</evidence>
<accession>A0A0L6CKR7</accession>
<evidence type="ECO:0000313" key="2">
    <source>
        <dbReference type="Proteomes" id="UP000037397"/>
    </source>
</evidence>
<dbReference type="Gene3D" id="2.120.10.10">
    <property type="match status" value="2"/>
</dbReference>
<dbReference type="AlphaFoldDB" id="A0A0L6CKR7"/>
<reference evidence="2" key="1">
    <citation type="submission" date="2015-03" db="EMBL/GenBank/DDBJ databases">
        <title>Luteipulveratus halotolerans sp. nov., a novel actinobacterium (Dermacoccaceae) from Sarawak, Malaysia.</title>
        <authorList>
            <person name="Juboi H."/>
            <person name="Basik A."/>
            <person name="Shamsul S.S."/>
            <person name="Arnold P."/>
            <person name="Schmitt E.K."/>
            <person name="Sanglier J.-J."/>
            <person name="Yeo T."/>
        </authorList>
    </citation>
    <scope>NUCLEOTIDE SEQUENCE [LARGE SCALE GENOMIC DNA]</scope>
    <source>
        <strain evidence="2">C296001</strain>
    </source>
</reference>
<gene>
    <name evidence="1" type="ORF">VV01_14690</name>
</gene>
<name>A0A0L6CKR7_9MICO</name>
<dbReference type="PATRIC" id="fig|1631356.3.peg.2896"/>
<proteinExistence type="predicted"/>
<dbReference type="Proteomes" id="UP000037397">
    <property type="component" value="Unassembled WGS sequence"/>
</dbReference>
<dbReference type="OrthoDB" id="41724at2"/>
<evidence type="ECO:0008006" key="3">
    <source>
        <dbReference type="Google" id="ProtNLM"/>
    </source>
</evidence>
<comment type="caution">
    <text evidence="1">The sequence shown here is derived from an EMBL/GenBank/DDBJ whole genome shotgun (WGS) entry which is preliminary data.</text>
</comment>
<dbReference type="InterPro" id="IPR036278">
    <property type="entry name" value="Sialidase_sf"/>
</dbReference>
<dbReference type="RefSeq" id="WP_050670526.1">
    <property type="nucleotide sequence ID" value="NZ_LAIR01000002.1"/>
</dbReference>
<dbReference type="EMBL" id="LAIR01000002">
    <property type="protein sequence ID" value="KNX38108.1"/>
    <property type="molecule type" value="Genomic_DNA"/>
</dbReference>
<dbReference type="STRING" id="1631356.VV01_14690"/>
<sequence>MIDLTPQQPTRVVFDQAARYDSFPVVARNKTVVVALWRSAKEYGHATDPTSHAKGATSTNNGMTWTQRGMVWDAPSTTAGVSPVGVVWVEKVARFYALMVVVAGTGTPKTYTQELVTSTDGAKWTRVGPVPFAGASWAFGNDLATRTLPDGTVQLVATAYGRGPGAAHWEPMYVVSTNMGATWSPAIFPNRAAVNADLAEPKLVWDGSQWVMAVRCDVDYVTRTSRSRDLVTWDGWSEAVGGASGSPTIAQVADDTLMLVYRQQPVIDGTHGPFRWALSVDGGRNFSTYPDPTNLGLYAMYAGVVRNPDGSVLMVFSVEDEPNRLWATASVRAMTFRPQEITVTEVVDDGAPHILITATSALSSLIRVTIDPRTGREVRNGVRTTSEDSRTWRDYELQQGVQARYEINGRSTDTVTMPTLEATYLVHPYRPGLSIPVEVESDDDRTRALDATFVDVPGRDDVIVVRSGRRRKQAGSTSFATSTLADADRLDALLDDGGPLFISAHPGLDLPSWVQPLEVKRARVTDVCDDFERVWSMSWQQIRRPSTVPLPERLRIRDMALPIDDMHRTIADGAAKPADLL</sequence>
<keyword evidence="2" id="KW-1185">Reference proteome</keyword>
<dbReference type="SUPFAM" id="SSF50939">
    <property type="entry name" value="Sialidases"/>
    <property type="match status" value="1"/>
</dbReference>